<keyword evidence="1" id="KW-0479">Metal-binding</keyword>
<dbReference type="InterPro" id="IPR002893">
    <property type="entry name" value="Znf_MYND"/>
</dbReference>
<evidence type="ECO:0000256" key="2">
    <source>
        <dbReference type="ARBA" id="ARBA00022771"/>
    </source>
</evidence>
<dbReference type="RefSeq" id="XP_041186312.1">
    <property type="nucleotide sequence ID" value="XM_041344548.1"/>
</dbReference>
<protein>
    <recommendedName>
        <fullName evidence="5">MYND-type domain-containing protein</fullName>
    </recommendedName>
</protein>
<evidence type="ECO:0000256" key="3">
    <source>
        <dbReference type="ARBA" id="ARBA00022833"/>
    </source>
</evidence>
<gene>
    <name evidence="6" type="ORF">BJ212DRAFT_998556</name>
</gene>
<keyword evidence="2 4" id="KW-0863">Zinc-finger</keyword>
<evidence type="ECO:0000256" key="1">
    <source>
        <dbReference type="ARBA" id="ARBA00022723"/>
    </source>
</evidence>
<evidence type="ECO:0000259" key="5">
    <source>
        <dbReference type="PROSITE" id="PS50865"/>
    </source>
</evidence>
<name>A0A9P7J4N3_9AGAM</name>
<dbReference type="InterPro" id="IPR058518">
    <property type="entry name" value="DUF8205"/>
</dbReference>
<dbReference type="GO" id="GO:0005634">
    <property type="term" value="C:nucleus"/>
    <property type="evidence" value="ECO:0007669"/>
    <property type="project" value="TreeGrafter"/>
</dbReference>
<dbReference type="Pfam" id="PF01753">
    <property type="entry name" value="zf-MYND"/>
    <property type="match status" value="1"/>
</dbReference>
<dbReference type="PANTHER" id="PTHR10237:SF14">
    <property type="entry name" value="MYND-TYPE DOMAIN-CONTAINING PROTEIN"/>
    <property type="match status" value="1"/>
</dbReference>
<accession>A0A9P7J4N3</accession>
<keyword evidence="7" id="KW-1185">Reference proteome</keyword>
<dbReference type="Pfam" id="PF26632">
    <property type="entry name" value="DUF8205"/>
    <property type="match status" value="1"/>
</dbReference>
<dbReference type="PROSITE" id="PS01360">
    <property type="entry name" value="ZF_MYND_1"/>
    <property type="match status" value="1"/>
</dbReference>
<sequence length="324" mass="36645">MTDANKPPNPEIVHVHVTHPDRDNLFRIAATPSDLIKKNVKTFGVQCTQCQKTLDKLLKCSKCKGVWYCSKECQKKHWPAHKSACHDVERSSGALKFVRVFCANITLMMFLKVAIIYDCGLLDNPRLGFDVPFMARVDIAVEPTNILDFAGLYLNNGPIAEKLKGMVQVNAVSAWDPKTHPPLTPTRLRLWREARAQSIAAGYGKDPVGLIEFLNYTENSTTAAFHIASSILDIARRREPFLCSSAIMGNQFEKPMDSATCIEYINLHIRADEQNQLLLRTEMTEQDKEVIRASGRNEDSLPVSLLNFKMQRELLYANIVKLRR</sequence>
<dbReference type="PROSITE" id="PS50865">
    <property type="entry name" value="ZF_MYND_2"/>
    <property type="match status" value="1"/>
</dbReference>
<dbReference type="EMBL" id="JABBWG010000077">
    <property type="protein sequence ID" value="KAG1802518.1"/>
    <property type="molecule type" value="Genomic_DNA"/>
</dbReference>
<dbReference type="GO" id="GO:0008270">
    <property type="term" value="F:zinc ion binding"/>
    <property type="evidence" value="ECO:0007669"/>
    <property type="project" value="UniProtKB-KW"/>
</dbReference>
<evidence type="ECO:0000313" key="7">
    <source>
        <dbReference type="Proteomes" id="UP000807769"/>
    </source>
</evidence>
<dbReference type="GO" id="GO:0000981">
    <property type="term" value="F:DNA-binding transcription factor activity, RNA polymerase II-specific"/>
    <property type="evidence" value="ECO:0007669"/>
    <property type="project" value="TreeGrafter"/>
</dbReference>
<dbReference type="SUPFAM" id="SSF144232">
    <property type="entry name" value="HIT/MYND zinc finger-like"/>
    <property type="match status" value="1"/>
</dbReference>
<dbReference type="Proteomes" id="UP000807769">
    <property type="component" value="Unassembled WGS sequence"/>
</dbReference>
<dbReference type="Gene3D" id="6.10.140.2220">
    <property type="match status" value="1"/>
</dbReference>
<dbReference type="GeneID" id="64638564"/>
<evidence type="ECO:0000313" key="6">
    <source>
        <dbReference type="EMBL" id="KAG1802518.1"/>
    </source>
</evidence>
<dbReference type="InterPro" id="IPR024119">
    <property type="entry name" value="TF_DEAF-1"/>
</dbReference>
<dbReference type="OrthoDB" id="341421at2759"/>
<dbReference type="PANTHER" id="PTHR10237">
    <property type="entry name" value="DEFORMED EPIDERMAL AUTOREGULATORY FACTOR 1 HOMOLOG SUPPRESSIN"/>
    <property type="match status" value="1"/>
</dbReference>
<dbReference type="AlphaFoldDB" id="A0A9P7J4N3"/>
<keyword evidence="3" id="KW-0862">Zinc</keyword>
<feature type="domain" description="MYND-type" evidence="5">
    <location>
        <begin position="47"/>
        <end position="85"/>
    </location>
</feature>
<proteinExistence type="predicted"/>
<reference evidence="6" key="1">
    <citation type="journal article" date="2020" name="New Phytol.">
        <title>Comparative genomics reveals dynamic genome evolution in host specialist ectomycorrhizal fungi.</title>
        <authorList>
            <person name="Lofgren L.A."/>
            <person name="Nguyen N.H."/>
            <person name="Vilgalys R."/>
            <person name="Ruytinx J."/>
            <person name="Liao H.L."/>
            <person name="Branco S."/>
            <person name="Kuo A."/>
            <person name="LaButti K."/>
            <person name="Lipzen A."/>
            <person name="Andreopoulos W."/>
            <person name="Pangilinan J."/>
            <person name="Riley R."/>
            <person name="Hundley H."/>
            <person name="Na H."/>
            <person name="Barry K."/>
            <person name="Grigoriev I.V."/>
            <person name="Stajich J.E."/>
            <person name="Kennedy P.G."/>
        </authorList>
    </citation>
    <scope>NUCLEOTIDE SEQUENCE</scope>
    <source>
        <strain evidence="6">MN1</strain>
    </source>
</reference>
<organism evidence="6 7">
    <name type="scientific">Suillus subaureus</name>
    <dbReference type="NCBI Taxonomy" id="48587"/>
    <lineage>
        <taxon>Eukaryota</taxon>
        <taxon>Fungi</taxon>
        <taxon>Dikarya</taxon>
        <taxon>Basidiomycota</taxon>
        <taxon>Agaricomycotina</taxon>
        <taxon>Agaricomycetes</taxon>
        <taxon>Agaricomycetidae</taxon>
        <taxon>Boletales</taxon>
        <taxon>Suillineae</taxon>
        <taxon>Suillaceae</taxon>
        <taxon>Suillus</taxon>
    </lineage>
</organism>
<evidence type="ECO:0000256" key="4">
    <source>
        <dbReference type="PROSITE-ProRule" id="PRU00134"/>
    </source>
</evidence>
<comment type="caution">
    <text evidence="6">The sequence shown here is derived from an EMBL/GenBank/DDBJ whole genome shotgun (WGS) entry which is preliminary data.</text>
</comment>